<accession>A0A919W9Q8</accession>
<organism evidence="1 2">
    <name type="scientific">Paractinoplanes toevensis</name>
    <dbReference type="NCBI Taxonomy" id="571911"/>
    <lineage>
        <taxon>Bacteria</taxon>
        <taxon>Bacillati</taxon>
        <taxon>Actinomycetota</taxon>
        <taxon>Actinomycetes</taxon>
        <taxon>Micromonosporales</taxon>
        <taxon>Micromonosporaceae</taxon>
        <taxon>Paractinoplanes</taxon>
    </lineage>
</organism>
<keyword evidence="2" id="KW-1185">Reference proteome</keyword>
<proteinExistence type="predicted"/>
<dbReference type="InterPro" id="IPR047789">
    <property type="entry name" value="CU044_5270-like"/>
</dbReference>
<dbReference type="EMBL" id="BOQN01000111">
    <property type="protein sequence ID" value="GIM96219.1"/>
    <property type="molecule type" value="Genomic_DNA"/>
</dbReference>
<sequence length="299" mass="31719">MDEFDVLTQLRQDTPAMSARARAQGRLRLLGEIEGRRRESRWLPARRTMLAAAGVVILTVAILGYQVVGSPDGGSTAEASTVLQAAAAVAGVPAAVPRAEQFTYVEVVHVTSGGRQRVQEWRSVDGSRPGLIRSSGFLGSTSGAIAPYDPAAGLRTAPYAVLAKLPTDPAALARVLGEDPYVQDSVRYNNVSRDVGIWSLVRELVETAPPAQKAALFQAASTIKGITYVPTATDAAGRTGEAVGLDDPRLGNVQFLFDRDTHAFLGERILNHGSTTSIQFNDAIQQTGVADTAGSVPRR</sequence>
<evidence type="ECO:0000313" key="2">
    <source>
        <dbReference type="Proteomes" id="UP000677082"/>
    </source>
</evidence>
<comment type="caution">
    <text evidence="1">The sequence shown here is derived from an EMBL/GenBank/DDBJ whole genome shotgun (WGS) entry which is preliminary data.</text>
</comment>
<dbReference type="RefSeq" id="WP_213011906.1">
    <property type="nucleotide sequence ID" value="NZ_BOQN01000111.1"/>
</dbReference>
<evidence type="ECO:0000313" key="1">
    <source>
        <dbReference type="EMBL" id="GIM96219.1"/>
    </source>
</evidence>
<evidence type="ECO:0008006" key="3">
    <source>
        <dbReference type="Google" id="ProtNLM"/>
    </source>
</evidence>
<dbReference type="AlphaFoldDB" id="A0A919W9Q8"/>
<dbReference type="Proteomes" id="UP000677082">
    <property type="component" value="Unassembled WGS sequence"/>
</dbReference>
<gene>
    <name evidence="1" type="ORF">Ato02nite_080120</name>
</gene>
<reference evidence="1 2" key="1">
    <citation type="submission" date="2021-03" db="EMBL/GenBank/DDBJ databases">
        <title>Whole genome shotgun sequence of Actinoplanes toevensis NBRC 105298.</title>
        <authorList>
            <person name="Komaki H."/>
            <person name="Tamura T."/>
        </authorList>
    </citation>
    <scope>NUCLEOTIDE SEQUENCE [LARGE SCALE GENOMIC DNA]</scope>
    <source>
        <strain evidence="1 2">NBRC 105298</strain>
    </source>
</reference>
<protein>
    <recommendedName>
        <fullName evidence="3">CU044_5270 family protein</fullName>
    </recommendedName>
</protein>
<name>A0A919W9Q8_9ACTN</name>
<dbReference type="NCBIfam" id="NF038083">
    <property type="entry name" value="CU044_5270_fam"/>
    <property type="match status" value="1"/>
</dbReference>